<comment type="caution">
    <text evidence="3">The sequence shown here is derived from an EMBL/GenBank/DDBJ whole genome shotgun (WGS) entry which is preliminary data.</text>
</comment>
<dbReference type="Pfam" id="PF23562">
    <property type="entry name" value="AMP-binding_C_3"/>
    <property type="match status" value="1"/>
</dbReference>
<organism evidence="3 4">
    <name type="scientific">Dactylonectria macrodidyma</name>
    <dbReference type="NCBI Taxonomy" id="307937"/>
    <lineage>
        <taxon>Eukaryota</taxon>
        <taxon>Fungi</taxon>
        <taxon>Dikarya</taxon>
        <taxon>Ascomycota</taxon>
        <taxon>Pezizomycotina</taxon>
        <taxon>Sordariomycetes</taxon>
        <taxon>Hypocreomycetidae</taxon>
        <taxon>Hypocreales</taxon>
        <taxon>Nectriaceae</taxon>
        <taxon>Dactylonectria</taxon>
    </lineage>
</organism>
<reference evidence="3" key="1">
    <citation type="journal article" date="2021" name="Nat. Commun.">
        <title>Genetic determinants of endophytism in the Arabidopsis root mycobiome.</title>
        <authorList>
            <person name="Mesny F."/>
            <person name="Miyauchi S."/>
            <person name="Thiergart T."/>
            <person name="Pickel B."/>
            <person name="Atanasova L."/>
            <person name="Karlsson M."/>
            <person name="Huettel B."/>
            <person name="Barry K.W."/>
            <person name="Haridas S."/>
            <person name="Chen C."/>
            <person name="Bauer D."/>
            <person name="Andreopoulos W."/>
            <person name="Pangilinan J."/>
            <person name="LaButti K."/>
            <person name="Riley R."/>
            <person name="Lipzen A."/>
            <person name="Clum A."/>
            <person name="Drula E."/>
            <person name="Henrissat B."/>
            <person name="Kohler A."/>
            <person name="Grigoriev I.V."/>
            <person name="Martin F.M."/>
            <person name="Hacquard S."/>
        </authorList>
    </citation>
    <scope>NUCLEOTIDE SEQUENCE</scope>
    <source>
        <strain evidence="3">MPI-CAGE-AT-0147</strain>
    </source>
</reference>
<dbReference type="PANTHER" id="PTHR43201">
    <property type="entry name" value="ACYL-COA SYNTHETASE"/>
    <property type="match status" value="1"/>
</dbReference>
<evidence type="ECO:0000313" key="3">
    <source>
        <dbReference type="EMBL" id="KAH7130985.1"/>
    </source>
</evidence>
<dbReference type="InterPro" id="IPR042099">
    <property type="entry name" value="ANL_N_sf"/>
</dbReference>
<dbReference type="AlphaFoldDB" id="A0A9P9ITY2"/>
<dbReference type="PANTHER" id="PTHR43201:SF8">
    <property type="entry name" value="ACYL-COA SYNTHETASE FAMILY MEMBER 3"/>
    <property type="match status" value="1"/>
</dbReference>
<protein>
    <recommendedName>
        <fullName evidence="2">AMP-dependent synthetase/ligase domain-containing protein</fullName>
    </recommendedName>
</protein>
<accession>A0A9P9ITY2</accession>
<dbReference type="Gene3D" id="3.40.50.12780">
    <property type="entry name" value="N-terminal domain of ligase-like"/>
    <property type="match status" value="1"/>
</dbReference>
<dbReference type="GO" id="GO:0031956">
    <property type="term" value="F:medium-chain fatty acid-CoA ligase activity"/>
    <property type="evidence" value="ECO:0007669"/>
    <property type="project" value="TreeGrafter"/>
</dbReference>
<feature type="domain" description="AMP-dependent synthetase/ligase" evidence="2">
    <location>
        <begin position="28"/>
        <end position="280"/>
    </location>
</feature>
<evidence type="ECO:0000313" key="4">
    <source>
        <dbReference type="Proteomes" id="UP000738349"/>
    </source>
</evidence>
<dbReference type="OrthoDB" id="429813at2759"/>
<dbReference type="GO" id="GO:0006631">
    <property type="term" value="P:fatty acid metabolic process"/>
    <property type="evidence" value="ECO:0007669"/>
    <property type="project" value="TreeGrafter"/>
</dbReference>
<dbReference type="InterPro" id="IPR000873">
    <property type="entry name" value="AMP-dep_synth/lig_dom"/>
</dbReference>
<keyword evidence="4" id="KW-1185">Reference proteome</keyword>
<evidence type="ECO:0000259" key="2">
    <source>
        <dbReference type="Pfam" id="PF00501"/>
    </source>
</evidence>
<sequence>MPYSINKRRSVIGLWLTGKDYLDLVHIWGVARAGFVPQLVSLRMTDPSVTYELLHRANAVALIHDPGFGSFIVNSPLPVWPAEDVLSLDHADLPLPDLWTPSHAEEVAAIYHTSGSTSGIPKLVPITAKWLDHSIGKMPHFLREGRAAQKQDIIVSAGSFCHIASNLLFTELVRRGGCLIIPTEIPYGAAELRQLVDQYGLTCLNTFSSFLSRFIQQARRDPELLDALQRLDHVVHSGLPLDASDEAWARERDVNLINVFACTEAGVMLQSHGGNGEDAKALQPFPGCSYEFAPLSGSSEPSEALLELVVTPESGDCPVPELRNPTDGKFHTWDLFIQVTPGMYVARGHNDDWIKMESAMRCDTGSIERNAMESCGNDLISAAVVAGAGRPSPTLIVEPRDDAAIGSEVKILSLKDEILQRILPFHKRRYVHERIDGTRFILVVPRGSMPRTAAKGNIQRSKVEERFKDELDGIFA</sequence>
<gene>
    <name evidence="3" type="ORF">EDB81DRAFT_845602</name>
</gene>
<dbReference type="Proteomes" id="UP000738349">
    <property type="component" value="Unassembled WGS sequence"/>
</dbReference>
<dbReference type="EMBL" id="JAGMUV010000017">
    <property type="protein sequence ID" value="KAH7130985.1"/>
    <property type="molecule type" value="Genomic_DNA"/>
</dbReference>
<dbReference type="SUPFAM" id="SSF56801">
    <property type="entry name" value="Acetyl-CoA synthetase-like"/>
    <property type="match status" value="1"/>
</dbReference>
<evidence type="ECO:0000256" key="1">
    <source>
        <dbReference type="ARBA" id="ARBA00006432"/>
    </source>
</evidence>
<proteinExistence type="inferred from homology"/>
<dbReference type="Pfam" id="PF00501">
    <property type="entry name" value="AMP-binding"/>
    <property type="match status" value="1"/>
</dbReference>
<comment type="similarity">
    <text evidence="1">Belongs to the ATP-dependent AMP-binding enzyme family.</text>
</comment>
<name>A0A9P9ITY2_9HYPO</name>